<dbReference type="InterPro" id="IPR046219">
    <property type="entry name" value="DUF6252"/>
</dbReference>
<evidence type="ECO:0000313" key="1">
    <source>
        <dbReference type="EMBL" id="MBW4360231.1"/>
    </source>
</evidence>
<keyword evidence="2" id="KW-1185">Reference proteome</keyword>
<evidence type="ECO:0000313" key="2">
    <source>
        <dbReference type="Proteomes" id="UP000812031"/>
    </source>
</evidence>
<proteinExistence type="predicted"/>
<sequence length="175" mass="19607">MKKLFFLFATITLLISCNKDDDKPMNPIDQLPPATQIGANTAGCLVNGEALLPKGTGIILNCFYQDGLNFGLSITENKNNIQKSIGIASLNQKLEVGQTYQLTEYKSNTKYGSYIIYYSDFSEDKYLTTLLVNGELKITNHNFDKAIISGTFWFDAINSEGKAVKIREGRFDMEY</sequence>
<dbReference type="RefSeq" id="WP_219316746.1">
    <property type="nucleotide sequence ID" value="NZ_JAHWYN010000005.1"/>
</dbReference>
<dbReference type="PROSITE" id="PS51257">
    <property type="entry name" value="PROKAR_LIPOPROTEIN"/>
    <property type="match status" value="1"/>
</dbReference>
<organism evidence="1 2">
    <name type="scientific">Flavobacterium taihuense</name>
    <dbReference type="NCBI Taxonomy" id="2857508"/>
    <lineage>
        <taxon>Bacteria</taxon>
        <taxon>Pseudomonadati</taxon>
        <taxon>Bacteroidota</taxon>
        <taxon>Flavobacteriia</taxon>
        <taxon>Flavobacteriales</taxon>
        <taxon>Flavobacteriaceae</taxon>
        <taxon>Flavobacterium</taxon>
    </lineage>
</organism>
<gene>
    <name evidence="1" type="ORF">KZH69_07015</name>
</gene>
<comment type="caution">
    <text evidence="1">The sequence shown here is derived from an EMBL/GenBank/DDBJ whole genome shotgun (WGS) entry which is preliminary data.</text>
</comment>
<evidence type="ECO:0008006" key="3">
    <source>
        <dbReference type="Google" id="ProtNLM"/>
    </source>
</evidence>
<name>A0ABS6XUA2_9FLAO</name>
<dbReference type="Pfam" id="PF19765">
    <property type="entry name" value="DUF6252"/>
    <property type="match status" value="1"/>
</dbReference>
<dbReference type="EMBL" id="JAHWYN010000005">
    <property type="protein sequence ID" value="MBW4360231.1"/>
    <property type="molecule type" value="Genomic_DNA"/>
</dbReference>
<protein>
    <recommendedName>
        <fullName evidence="3">Lipoprotein</fullName>
    </recommendedName>
</protein>
<reference evidence="1 2" key="1">
    <citation type="submission" date="2021-07" db="EMBL/GenBank/DDBJ databases">
        <title>Flavobacterium sp. nov. isolated from sediment on the Taihu Lake.</title>
        <authorList>
            <person name="Qu J.-H."/>
        </authorList>
    </citation>
    <scope>NUCLEOTIDE SEQUENCE [LARGE SCALE GENOMIC DNA]</scope>
    <source>
        <strain evidence="1 2">NAS39</strain>
    </source>
</reference>
<accession>A0ABS6XUA2</accession>
<dbReference type="Proteomes" id="UP000812031">
    <property type="component" value="Unassembled WGS sequence"/>
</dbReference>